<dbReference type="Gene3D" id="1.20.1440.230">
    <property type="entry name" value="NADH-ubiquinone oxidoreductase 51kDa subunit, iron-sulphur binding domain"/>
    <property type="match status" value="1"/>
</dbReference>
<protein>
    <submittedName>
        <fullName evidence="7">Putative NAD-dependent formate dehydrogenase, beta subunit</fullName>
    </submittedName>
</protein>
<evidence type="ECO:0000259" key="6">
    <source>
        <dbReference type="SMART" id="SM00928"/>
    </source>
</evidence>
<dbReference type="eggNOG" id="COG1894">
    <property type="taxonomic scope" value="Bacteria"/>
</dbReference>
<dbReference type="PATRIC" id="fig|913848.6.peg.796"/>
<dbReference type="Gene3D" id="3.40.50.11540">
    <property type="entry name" value="NADH-ubiquinone oxidoreductase 51kDa subunit"/>
    <property type="match status" value="1"/>
</dbReference>
<evidence type="ECO:0000256" key="2">
    <source>
        <dbReference type="ARBA" id="ARBA00022485"/>
    </source>
</evidence>
<dbReference type="GO" id="GO:0008137">
    <property type="term" value="F:NADH dehydrogenase (ubiquinone) activity"/>
    <property type="evidence" value="ECO:0007669"/>
    <property type="project" value="InterPro"/>
</dbReference>
<dbReference type="InterPro" id="IPR019575">
    <property type="entry name" value="Nuop51_4Fe4S-bd"/>
</dbReference>
<dbReference type="GO" id="GO:0051539">
    <property type="term" value="F:4 iron, 4 sulfur cluster binding"/>
    <property type="evidence" value="ECO:0007669"/>
    <property type="project" value="UniProtKB-KW"/>
</dbReference>
<reference evidence="7 8" key="1">
    <citation type="journal article" date="2015" name="Genome Announc.">
        <title>Expanding the biotechnology potential of lactobacilli through comparative genomics of 213 strains and associated genera.</title>
        <authorList>
            <person name="Sun Z."/>
            <person name="Harris H.M."/>
            <person name="McCann A."/>
            <person name="Guo C."/>
            <person name="Argimon S."/>
            <person name="Zhang W."/>
            <person name="Yang X."/>
            <person name="Jeffery I.B."/>
            <person name="Cooney J.C."/>
            <person name="Kagawa T.F."/>
            <person name="Liu W."/>
            <person name="Song Y."/>
            <person name="Salvetti E."/>
            <person name="Wrobel A."/>
            <person name="Rasinkangas P."/>
            <person name="Parkhill J."/>
            <person name="Rea M.C."/>
            <person name="O'Sullivan O."/>
            <person name="Ritari J."/>
            <person name="Douillard F.P."/>
            <person name="Paul Ross R."/>
            <person name="Yang R."/>
            <person name="Briner A.E."/>
            <person name="Felis G.E."/>
            <person name="de Vos W.M."/>
            <person name="Barrangou R."/>
            <person name="Klaenhammer T.R."/>
            <person name="Caufield P.W."/>
            <person name="Cui Y."/>
            <person name="Zhang H."/>
            <person name="O'Toole P.W."/>
        </authorList>
    </citation>
    <scope>NUCLEOTIDE SEQUENCE [LARGE SCALE GENOMIC DNA]</scope>
    <source>
        <strain evidence="7 8">DSM 20001</strain>
    </source>
</reference>
<dbReference type="FunFam" id="3.40.50.11540:FF:000001">
    <property type="entry name" value="NADH dehydrogenase [ubiquinone] flavoprotein 1, mitochondrial"/>
    <property type="match status" value="1"/>
</dbReference>
<dbReference type="GO" id="GO:0046872">
    <property type="term" value="F:metal ion binding"/>
    <property type="evidence" value="ECO:0007669"/>
    <property type="project" value="UniProtKB-KW"/>
</dbReference>
<dbReference type="SMART" id="SM00928">
    <property type="entry name" value="NADH_4Fe-4S"/>
    <property type="match status" value="1"/>
</dbReference>
<dbReference type="SUPFAM" id="SSF142984">
    <property type="entry name" value="Nqo1 middle domain-like"/>
    <property type="match status" value="1"/>
</dbReference>
<dbReference type="AlphaFoldDB" id="A0A0R1FBY7"/>
<dbReference type="InterPro" id="IPR037225">
    <property type="entry name" value="Nuo51_FMN-bd_sf"/>
</dbReference>
<keyword evidence="2" id="KW-0004">4Fe-4S</keyword>
<evidence type="ECO:0000256" key="1">
    <source>
        <dbReference type="ARBA" id="ARBA00007523"/>
    </source>
</evidence>
<accession>A0A0R1FBY7</accession>
<name>A0A0R1FBY7_9LACO</name>
<gene>
    <name evidence="7" type="ORF">FD22_GL000767</name>
</gene>
<evidence type="ECO:0000313" key="7">
    <source>
        <dbReference type="EMBL" id="KRK19206.1"/>
    </source>
</evidence>
<keyword evidence="3" id="KW-0479">Metal-binding</keyword>
<dbReference type="SUPFAM" id="SSF142019">
    <property type="entry name" value="Nqo1 FMN-binding domain-like"/>
    <property type="match status" value="1"/>
</dbReference>
<evidence type="ECO:0000256" key="5">
    <source>
        <dbReference type="ARBA" id="ARBA00023014"/>
    </source>
</evidence>
<dbReference type="InterPro" id="IPR011538">
    <property type="entry name" value="Nuo51_FMN-bd"/>
</dbReference>
<dbReference type="Gene3D" id="3.10.20.600">
    <property type="match status" value="1"/>
</dbReference>
<evidence type="ECO:0000256" key="4">
    <source>
        <dbReference type="ARBA" id="ARBA00023004"/>
    </source>
</evidence>
<dbReference type="Pfam" id="PF01512">
    <property type="entry name" value="Complex1_51K"/>
    <property type="match status" value="1"/>
</dbReference>
<keyword evidence="5" id="KW-0411">Iron-sulfur</keyword>
<comment type="similarity">
    <text evidence="1">Belongs to the complex I 51 kDa subunit family.</text>
</comment>
<dbReference type="InterPro" id="IPR037207">
    <property type="entry name" value="Nuop51_4Fe4S-bd_sf"/>
</dbReference>
<dbReference type="PANTHER" id="PTHR43578">
    <property type="entry name" value="NADH-QUINONE OXIDOREDUCTASE SUBUNIT F"/>
    <property type="match status" value="1"/>
</dbReference>
<keyword evidence="4" id="KW-0408">Iron</keyword>
<feature type="domain" description="NADH-ubiquinone oxidoreductase 51kDa subunit iron-sulphur binding" evidence="6">
    <location>
        <begin position="359"/>
        <end position="404"/>
    </location>
</feature>
<dbReference type="Pfam" id="PF10589">
    <property type="entry name" value="NADH_4Fe-4S"/>
    <property type="match status" value="1"/>
</dbReference>
<sequence length="457" mass="49707">MSLSGNRKILVQNYPLLWNSGGEKMVVRNQAVLTARFNKLQADPTDIDAFCQLDGYAGLKKVVEMDKTAVLDELDRAVLLGRGGAAYPAGKKWRHLFYAKGQPKYIVCNADEGEPGTFKDKTLIEHDPLAIIEGMTIAGYMFDSPQGYIYIRGEYRNLHRCLRKALVQARTANFLGENILGITGFNYDIKIISGAGAYVCGESSALLNSIEGKTGRPRVKPPHLADVGLYLQPTLVNNVESYANIPVIIREGGAAFKALGTEKGGGTKLICLTGHVKNRGLFEVNLGTPLYDILYSEKYGGGSSTGRPLKFIHFGGQSGPIGAVAQLKDCLYSYDGLWANNLAIGSGALVVMDDSVSIIDYLNSVAAFFAHESCGKCTPCRIGTLRILEALEKFQKKEAVPGDLEVFESMLTHVTQLSACGLGQSVATSMVSSLKLFPEEFELAINRQTAEQKEVLW</sequence>
<evidence type="ECO:0000313" key="8">
    <source>
        <dbReference type="Proteomes" id="UP000051181"/>
    </source>
</evidence>
<evidence type="ECO:0000256" key="3">
    <source>
        <dbReference type="ARBA" id="ARBA00022723"/>
    </source>
</evidence>
<organism evidence="7 8">
    <name type="scientific">Loigolactobacillus coryniformis subsp. coryniformis KCTC 3167 = DSM 20001</name>
    <dbReference type="NCBI Taxonomy" id="913848"/>
    <lineage>
        <taxon>Bacteria</taxon>
        <taxon>Bacillati</taxon>
        <taxon>Bacillota</taxon>
        <taxon>Bacilli</taxon>
        <taxon>Lactobacillales</taxon>
        <taxon>Lactobacillaceae</taxon>
        <taxon>Loigolactobacillus</taxon>
    </lineage>
</organism>
<proteinExistence type="inferred from homology"/>
<dbReference type="PANTHER" id="PTHR43578:SF3">
    <property type="entry name" value="NADH-QUINONE OXIDOREDUCTASE SUBUNIT F"/>
    <property type="match status" value="1"/>
</dbReference>
<comment type="caution">
    <text evidence="7">The sequence shown here is derived from an EMBL/GenBank/DDBJ whole genome shotgun (WGS) entry which is preliminary data.</text>
</comment>
<dbReference type="SUPFAM" id="SSF140490">
    <property type="entry name" value="Nqo1C-terminal domain-like"/>
    <property type="match status" value="1"/>
</dbReference>
<dbReference type="EMBL" id="AZCN01000002">
    <property type="protein sequence ID" value="KRK19206.1"/>
    <property type="molecule type" value="Genomic_DNA"/>
</dbReference>
<dbReference type="InterPro" id="IPR001949">
    <property type="entry name" value="NADH-UbQ_OxRdtase_51kDa_CS"/>
</dbReference>
<dbReference type="Proteomes" id="UP000051181">
    <property type="component" value="Unassembled WGS sequence"/>
</dbReference>
<dbReference type="GO" id="GO:0010181">
    <property type="term" value="F:FMN binding"/>
    <property type="evidence" value="ECO:0007669"/>
    <property type="project" value="InterPro"/>
</dbReference>
<dbReference type="PROSITE" id="PS00645">
    <property type="entry name" value="COMPLEX1_51K_2"/>
    <property type="match status" value="1"/>
</dbReference>